<protein>
    <submittedName>
        <fullName evidence="2">Uncharacterized protein</fullName>
    </submittedName>
</protein>
<keyword evidence="3" id="KW-1185">Reference proteome</keyword>
<dbReference type="EMBL" id="CP006867">
    <property type="protein sequence ID" value="ALU12338.1"/>
    <property type="molecule type" value="Genomic_DNA"/>
</dbReference>
<organism evidence="2 3">
    <name type="scientific">Ignicoccus islandicus DSM 13165</name>
    <dbReference type="NCBI Taxonomy" id="940295"/>
    <lineage>
        <taxon>Archaea</taxon>
        <taxon>Thermoproteota</taxon>
        <taxon>Thermoprotei</taxon>
        <taxon>Desulfurococcales</taxon>
        <taxon>Desulfurococcaceae</taxon>
        <taxon>Ignicoccus</taxon>
    </lineage>
</organism>
<proteinExistence type="predicted"/>
<sequence>MLVMKNMPSKCKELEYLEAKLEAIEKLLEAIMDKCVELEQMISEVSTLVQLKDE</sequence>
<evidence type="ECO:0000256" key="1">
    <source>
        <dbReference type="SAM" id="Coils"/>
    </source>
</evidence>
<evidence type="ECO:0000313" key="3">
    <source>
        <dbReference type="Proteomes" id="UP000060778"/>
    </source>
</evidence>
<keyword evidence="1" id="KW-0175">Coiled coil</keyword>
<evidence type="ECO:0000313" key="2">
    <source>
        <dbReference type="EMBL" id="ALU12338.1"/>
    </source>
</evidence>
<gene>
    <name evidence="2" type="ORF">EYM_02570</name>
</gene>
<dbReference type="KEGG" id="iis:EYM_02570"/>
<accession>A0A0U2VE73</accession>
<name>A0A0U2VE73_9CREN</name>
<reference evidence="2 3" key="1">
    <citation type="submission" date="2013-11" db="EMBL/GenBank/DDBJ databases">
        <title>Comparative genomics of Ignicoccus.</title>
        <authorList>
            <person name="Podar M."/>
        </authorList>
    </citation>
    <scope>NUCLEOTIDE SEQUENCE [LARGE SCALE GENOMIC DNA]</scope>
    <source>
        <strain evidence="2 3">DSM 13165</strain>
    </source>
</reference>
<feature type="coiled-coil region" evidence="1">
    <location>
        <begin position="14"/>
        <end position="41"/>
    </location>
</feature>
<dbReference type="AlphaFoldDB" id="A0A0U2VE73"/>
<dbReference type="Proteomes" id="UP000060778">
    <property type="component" value="Chromosome"/>
</dbReference>